<dbReference type="GO" id="GO:0015234">
    <property type="term" value="F:thiamine transmembrane transporter activity"/>
    <property type="evidence" value="ECO:0007669"/>
    <property type="project" value="InterPro"/>
</dbReference>
<dbReference type="Proteomes" id="UP000247612">
    <property type="component" value="Unassembled WGS sequence"/>
</dbReference>
<dbReference type="GeneID" id="94442188"/>
<name>A0A318L0E2_9FIRM</name>
<dbReference type="EMBL" id="QJKH01000001">
    <property type="protein sequence ID" value="PXX81415.1"/>
    <property type="molecule type" value="Genomic_DNA"/>
</dbReference>
<keyword evidence="1" id="KW-1133">Transmembrane helix</keyword>
<feature type="transmembrane region" description="Helical" evidence="1">
    <location>
        <begin position="64"/>
        <end position="82"/>
    </location>
</feature>
<keyword evidence="1" id="KW-0472">Membrane</keyword>
<dbReference type="GO" id="GO:0005886">
    <property type="term" value="C:plasma membrane"/>
    <property type="evidence" value="ECO:0007669"/>
    <property type="project" value="InterPro"/>
</dbReference>
<dbReference type="Pfam" id="PF09515">
    <property type="entry name" value="Thia_YuaJ"/>
    <property type="match status" value="1"/>
</dbReference>
<protein>
    <submittedName>
        <fullName evidence="2 3">Thiamine transporter</fullName>
    </submittedName>
</protein>
<keyword evidence="4" id="KW-1185">Reference proteome</keyword>
<feature type="transmembrane region" description="Helical" evidence="1">
    <location>
        <begin position="40"/>
        <end position="57"/>
    </location>
</feature>
<dbReference type="RefSeq" id="WP_022936333.1">
    <property type="nucleotide sequence ID" value="NZ_BAABZA010000001.1"/>
</dbReference>
<accession>A0A318L0E2</accession>
<organism evidence="3 4">
    <name type="scientific">Dielma fastidiosa</name>
    <dbReference type="NCBI Taxonomy" id="1034346"/>
    <lineage>
        <taxon>Bacteria</taxon>
        <taxon>Bacillati</taxon>
        <taxon>Bacillota</taxon>
        <taxon>Erysipelotrichia</taxon>
        <taxon>Erysipelotrichales</taxon>
        <taxon>Erysipelotrichaceae</taxon>
        <taxon>Dielma</taxon>
    </lineage>
</organism>
<dbReference type="Gene3D" id="1.10.1760.20">
    <property type="match status" value="1"/>
</dbReference>
<dbReference type="STRING" id="1034346.GCA_000313565_00019"/>
<dbReference type="Proteomes" id="UP001276902">
    <property type="component" value="Unassembled WGS sequence"/>
</dbReference>
<feature type="transmembrane region" description="Helical" evidence="1">
    <location>
        <begin position="117"/>
        <end position="141"/>
    </location>
</feature>
<feature type="transmembrane region" description="Helical" evidence="1">
    <location>
        <begin position="161"/>
        <end position="179"/>
    </location>
</feature>
<comment type="caution">
    <text evidence="3">The sequence shown here is derived from an EMBL/GenBank/DDBJ whole genome shotgun (WGS) entry which is preliminary data.</text>
</comment>
<feature type="transmembrane region" description="Helical" evidence="1">
    <location>
        <begin position="88"/>
        <end position="110"/>
    </location>
</feature>
<reference evidence="2" key="2">
    <citation type="submission" date="2022-03" db="EMBL/GenBank/DDBJ databases">
        <title>First case of bacteraemia caused by Dielma fastidiosa in a patient hospitalised with diverticulitis.</title>
        <authorList>
            <person name="Forman-Ankjaer B."/>
            <person name="Hvid-Jensen F."/>
            <person name="Kobel C.M."/>
            <person name="Greve T."/>
        </authorList>
    </citation>
    <scope>NUCLEOTIDE SEQUENCE</scope>
    <source>
        <strain evidence="2">AUH_DF_2021</strain>
    </source>
</reference>
<dbReference type="AlphaFoldDB" id="A0A318L0E2"/>
<feature type="transmembrane region" description="Helical" evidence="1">
    <location>
        <begin position="12"/>
        <end position="34"/>
    </location>
</feature>
<reference evidence="3 4" key="1">
    <citation type="submission" date="2018-05" db="EMBL/GenBank/DDBJ databases">
        <title>Genomic Encyclopedia of Type Strains, Phase IV (KMG-IV): sequencing the most valuable type-strain genomes for metagenomic binning, comparative biology and taxonomic classification.</title>
        <authorList>
            <person name="Goeker M."/>
        </authorList>
    </citation>
    <scope>NUCLEOTIDE SEQUENCE [LARGE SCALE GENOMIC DNA]</scope>
    <source>
        <strain evidence="3 4">JC118</strain>
    </source>
</reference>
<dbReference type="InterPro" id="IPR012651">
    <property type="entry name" value="Thia_Transptr_ThiT"/>
</dbReference>
<evidence type="ECO:0000313" key="3">
    <source>
        <dbReference type="EMBL" id="PXX81415.1"/>
    </source>
</evidence>
<dbReference type="EMBL" id="JALDAW010000008">
    <property type="protein sequence ID" value="MDY5167153.1"/>
    <property type="molecule type" value="Genomic_DNA"/>
</dbReference>
<evidence type="ECO:0000313" key="4">
    <source>
        <dbReference type="Proteomes" id="UP000247612"/>
    </source>
</evidence>
<sequence length="195" mass="21330">MDKTRSNVLTMVYAAMYIALAVALNAFNTAMPIIQMPNGGSLELLVIALFIASYHLGWRWGAAISALSWVIGVLFGLNNYMVSVPQVLLDYVVPFVAIGLASIVPAIHIGNTKLSNLYTGVCFGMFLKYISQVISGVYFWFPEGSAAGSWAAWAYSAPYNFWYNLVTFIAAIILVPILVKRLNKLSSITMSGVKE</sequence>
<evidence type="ECO:0000256" key="1">
    <source>
        <dbReference type="SAM" id="Phobius"/>
    </source>
</evidence>
<evidence type="ECO:0000313" key="2">
    <source>
        <dbReference type="EMBL" id="MDY5167153.1"/>
    </source>
</evidence>
<keyword evidence="1" id="KW-0812">Transmembrane</keyword>
<proteinExistence type="predicted"/>
<gene>
    <name evidence="3" type="ORF">DES51_10120</name>
    <name evidence="2" type="ORF">MQE39_03310</name>
</gene>